<organism evidence="10">
    <name type="scientific">bioreactor metagenome</name>
    <dbReference type="NCBI Taxonomy" id="1076179"/>
    <lineage>
        <taxon>unclassified sequences</taxon>
        <taxon>metagenomes</taxon>
        <taxon>ecological metagenomes</taxon>
    </lineage>
</organism>
<dbReference type="CDD" id="cd03242">
    <property type="entry name" value="ABC_RecF"/>
    <property type="match status" value="1"/>
</dbReference>
<dbReference type="InterPro" id="IPR003395">
    <property type="entry name" value="RecF/RecN/SMC_N"/>
</dbReference>
<keyword evidence="6" id="KW-0547">Nucleotide-binding</keyword>
<dbReference type="AlphaFoldDB" id="A0A644SVS6"/>
<evidence type="ECO:0000256" key="3">
    <source>
        <dbReference type="ARBA" id="ARBA00020170"/>
    </source>
</evidence>
<keyword evidence="5" id="KW-0235">DNA replication</keyword>
<keyword evidence="7" id="KW-0067">ATP-binding</keyword>
<evidence type="ECO:0000256" key="2">
    <source>
        <dbReference type="ARBA" id="ARBA00008016"/>
    </source>
</evidence>
<evidence type="ECO:0000256" key="5">
    <source>
        <dbReference type="ARBA" id="ARBA00022705"/>
    </source>
</evidence>
<dbReference type="GO" id="GO:0003697">
    <property type="term" value="F:single-stranded DNA binding"/>
    <property type="evidence" value="ECO:0007669"/>
    <property type="project" value="InterPro"/>
</dbReference>
<dbReference type="PANTHER" id="PTHR32182:SF0">
    <property type="entry name" value="DNA REPLICATION AND REPAIR PROTEIN RECF"/>
    <property type="match status" value="1"/>
</dbReference>
<evidence type="ECO:0000256" key="8">
    <source>
        <dbReference type="ARBA" id="ARBA00023125"/>
    </source>
</evidence>
<dbReference type="Pfam" id="PF02463">
    <property type="entry name" value="SMC_N"/>
    <property type="match status" value="1"/>
</dbReference>
<evidence type="ECO:0000259" key="9">
    <source>
        <dbReference type="Pfam" id="PF02463"/>
    </source>
</evidence>
<reference evidence="10" key="1">
    <citation type="submission" date="2019-08" db="EMBL/GenBank/DDBJ databases">
        <authorList>
            <person name="Kucharzyk K."/>
            <person name="Murdoch R.W."/>
            <person name="Higgins S."/>
            <person name="Loffler F."/>
        </authorList>
    </citation>
    <scope>NUCLEOTIDE SEQUENCE</scope>
</reference>
<evidence type="ECO:0000256" key="7">
    <source>
        <dbReference type="ARBA" id="ARBA00022840"/>
    </source>
</evidence>
<dbReference type="InterPro" id="IPR027417">
    <property type="entry name" value="P-loop_NTPase"/>
</dbReference>
<dbReference type="SUPFAM" id="SSF52540">
    <property type="entry name" value="P-loop containing nucleoside triphosphate hydrolases"/>
    <property type="match status" value="1"/>
</dbReference>
<keyword evidence="4" id="KW-0963">Cytoplasm</keyword>
<sequence>MKVKNLSLYNYRNYVKLNLEFKHNLNIFVGQNAQGKTNILESIYVGAMGRSHRTNTDQELIHWYQPGGSINMTFTRQDIENKLSFKFISDQNKEIILNGQTIKVRDLIGQLNAVMFSPEDLMLIKGAPVGRRKFLDSEISQANPAYYRNLLQYNRIVAQRNNLLKKIRECKARPEMLDTWDAQIASSAAIIVNKRQDALKKLTMLANLMHRKITASRENLTITYFQCGLCQPVNHIEEWYLQQMANNRHIDIARGSTSVGPHRDDLIFNVNGINLRNFGSQGQQRTGVLALKLAEIEFIKSETGEYPVLLLDDVMSELDASRREQLLSFIKDRIQTFITATEPKYFSEHKMGHYYSVVEGKVEQFDWK</sequence>
<dbReference type="Gene3D" id="1.20.1050.90">
    <property type="entry name" value="RecF/RecN/SMC, N-terminal domain"/>
    <property type="match status" value="1"/>
</dbReference>
<dbReference type="HAMAP" id="MF_00365">
    <property type="entry name" value="RecF"/>
    <property type="match status" value="1"/>
</dbReference>
<protein>
    <recommendedName>
        <fullName evidence="3">DNA replication and repair protein RecF</fullName>
    </recommendedName>
</protein>
<dbReference type="GO" id="GO:0005737">
    <property type="term" value="C:cytoplasm"/>
    <property type="evidence" value="ECO:0007669"/>
    <property type="project" value="UniProtKB-SubCell"/>
</dbReference>
<dbReference type="GO" id="GO:0006302">
    <property type="term" value="P:double-strand break repair"/>
    <property type="evidence" value="ECO:0007669"/>
    <property type="project" value="TreeGrafter"/>
</dbReference>
<dbReference type="InterPro" id="IPR042174">
    <property type="entry name" value="RecF_2"/>
</dbReference>
<dbReference type="InterPro" id="IPR018078">
    <property type="entry name" value="DNA-binding_RecF_CS"/>
</dbReference>
<evidence type="ECO:0000256" key="4">
    <source>
        <dbReference type="ARBA" id="ARBA00022490"/>
    </source>
</evidence>
<keyword evidence="8" id="KW-0238">DNA-binding</keyword>
<dbReference type="GO" id="GO:0006260">
    <property type="term" value="P:DNA replication"/>
    <property type="evidence" value="ECO:0007669"/>
    <property type="project" value="UniProtKB-KW"/>
</dbReference>
<name>A0A644SVS6_9ZZZZ</name>
<evidence type="ECO:0000256" key="6">
    <source>
        <dbReference type="ARBA" id="ARBA00022741"/>
    </source>
</evidence>
<accession>A0A644SVS6</accession>
<dbReference type="Gene3D" id="3.40.50.300">
    <property type="entry name" value="P-loop containing nucleotide triphosphate hydrolases"/>
    <property type="match status" value="1"/>
</dbReference>
<dbReference type="PROSITE" id="PS00618">
    <property type="entry name" value="RECF_2"/>
    <property type="match status" value="1"/>
</dbReference>
<dbReference type="NCBIfam" id="TIGR00611">
    <property type="entry name" value="recf"/>
    <property type="match status" value="1"/>
</dbReference>
<dbReference type="PANTHER" id="PTHR32182">
    <property type="entry name" value="DNA REPLICATION AND REPAIR PROTEIN RECF"/>
    <property type="match status" value="1"/>
</dbReference>
<evidence type="ECO:0000313" key="10">
    <source>
        <dbReference type="EMBL" id="MPL58713.1"/>
    </source>
</evidence>
<dbReference type="GO" id="GO:0005524">
    <property type="term" value="F:ATP binding"/>
    <property type="evidence" value="ECO:0007669"/>
    <property type="project" value="UniProtKB-KW"/>
</dbReference>
<dbReference type="GO" id="GO:0000731">
    <property type="term" value="P:DNA synthesis involved in DNA repair"/>
    <property type="evidence" value="ECO:0007669"/>
    <property type="project" value="TreeGrafter"/>
</dbReference>
<dbReference type="EMBL" id="VSSQ01000007">
    <property type="protein sequence ID" value="MPL58713.1"/>
    <property type="molecule type" value="Genomic_DNA"/>
</dbReference>
<dbReference type="PROSITE" id="PS00617">
    <property type="entry name" value="RECF_1"/>
    <property type="match status" value="1"/>
</dbReference>
<comment type="similarity">
    <text evidence="2">Belongs to the RecF family.</text>
</comment>
<gene>
    <name evidence="10" type="primary">recF_2</name>
    <name evidence="10" type="ORF">SDC9_04255</name>
</gene>
<dbReference type="InterPro" id="IPR001238">
    <property type="entry name" value="DNA-binding_RecF"/>
</dbReference>
<proteinExistence type="inferred from homology"/>
<evidence type="ECO:0000256" key="1">
    <source>
        <dbReference type="ARBA" id="ARBA00004496"/>
    </source>
</evidence>
<comment type="subcellular location">
    <subcellularLocation>
        <location evidence="1">Cytoplasm</location>
    </subcellularLocation>
</comment>
<comment type="caution">
    <text evidence="10">The sequence shown here is derived from an EMBL/GenBank/DDBJ whole genome shotgun (WGS) entry which is preliminary data.</text>
</comment>
<feature type="domain" description="RecF/RecN/SMC N-terminal" evidence="9">
    <location>
        <begin position="3"/>
        <end position="349"/>
    </location>
</feature>